<dbReference type="PANTHER" id="PTHR11113">
    <property type="entry name" value="N-ACETYLGLUCOSAMINE-6-PHOSPHATE DEACETYLASE"/>
    <property type="match status" value="1"/>
</dbReference>
<dbReference type="Pfam" id="PF01979">
    <property type="entry name" value="Amidohydro_1"/>
    <property type="match status" value="1"/>
</dbReference>
<evidence type="ECO:0000256" key="5">
    <source>
        <dbReference type="ARBA" id="ARBA00022801"/>
    </source>
</evidence>
<comment type="catalytic activity">
    <reaction evidence="7">
        <text>N-acetyl-D-glucosamine 6-phosphate + H2O = D-glucosamine 6-phosphate + acetate</text>
        <dbReference type="Rhea" id="RHEA:22936"/>
        <dbReference type="ChEBI" id="CHEBI:15377"/>
        <dbReference type="ChEBI" id="CHEBI:30089"/>
        <dbReference type="ChEBI" id="CHEBI:57513"/>
        <dbReference type="ChEBI" id="CHEBI:58725"/>
        <dbReference type="EC" id="3.5.1.25"/>
    </reaction>
</comment>
<evidence type="ECO:0000256" key="2">
    <source>
        <dbReference type="ARBA" id="ARBA00011899"/>
    </source>
</evidence>
<dbReference type="InterPro" id="IPR003764">
    <property type="entry name" value="GlcNAc_6-P_deAcase"/>
</dbReference>
<feature type="binding site" evidence="11">
    <location>
        <position position="250"/>
    </location>
    <ligand>
        <name>substrate</name>
    </ligand>
</feature>
<dbReference type="PIRSF" id="PIRSF038994">
    <property type="entry name" value="NagA"/>
    <property type="match status" value="1"/>
</dbReference>
<dbReference type="GO" id="GO:0046872">
    <property type="term" value="F:metal ion binding"/>
    <property type="evidence" value="ECO:0007669"/>
    <property type="project" value="UniProtKB-KW"/>
</dbReference>
<dbReference type="PANTHER" id="PTHR11113:SF14">
    <property type="entry name" value="N-ACETYLGLUCOSAMINE-6-PHOSPHATE DEACETYLASE"/>
    <property type="match status" value="1"/>
</dbReference>
<feature type="active site" description="Proton donor/acceptor" evidence="10">
    <location>
        <position position="273"/>
    </location>
</feature>
<sequence>MSKKVIANGNVIFYSDIVKTNVVIEGNKISEITISIPHDAEVLDAEGMYVAPGFIDIHTHGAGGYDTIMGSYEAINNFSKTLARYGVTSFLPTTMTAPVEAIQKAVAAVKEAMVKGTDGTKVVGVHLEGPFIGEKFKGAHPAQYILKPSIEAFKKLVNGHEEIVKNITIAPEVEGAFELSRYLSQKGINVSIGHTSADYDMVKTATLYGFSHTTHTFNGMKGFHHREPGVLGAVMDLDNITAEVIADGIHSSFASIRVLLKCKGVDRVLLITDSMMATGLTDGIYNLGTQSVIVKEGQARLTDGTLAGSTLTLNKAVKNIVDHCKVSLTDAIRMASYNPANKIGLRHKGLIIPGFDADIAILNKEMDLIYTIVEGKIVYKK</sequence>
<keyword evidence="15" id="KW-1185">Reference proteome</keyword>
<evidence type="ECO:0000256" key="9">
    <source>
        <dbReference type="PIRNR" id="PIRNR038994"/>
    </source>
</evidence>
<evidence type="ECO:0000259" key="13">
    <source>
        <dbReference type="Pfam" id="PF01979"/>
    </source>
</evidence>
<dbReference type="Proteomes" id="UP000184088">
    <property type="component" value="Unassembled WGS sequence"/>
</dbReference>
<evidence type="ECO:0000313" key="15">
    <source>
        <dbReference type="Proteomes" id="UP000184088"/>
    </source>
</evidence>
<gene>
    <name evidence="14" type="ORF">SAMN02746089_02372</name>
</gene>
<feature type="binding site" evidence="12">
    <location>
        <position position="215"/>
    </location>
    <ligand>
        <name>Zn(2+)</name>
        <dbReference type="ChEBI" id="CHEBI:29105"/>
    </ligand>
</feature>
<feature type="binding site" evidence="11">
    <location>
        <begin position="306"/>
        <end position="308"/>
    </location>
    <ligand>
        <name>substrate</name>
    </ligand>
</feature>
<dbReference type="NCBIfam" id="TIGR00221">
    <property type="entry name" value="nagA"/>
    <property type="match status" value="1"/>
</dbReference>
<dbReference type="InterPro" id="IPR006680">
    <property type="entry name" value="Amidohydro-rel"/>
</dbReference>
<dbReference type="OrthoDB" id="9776488at2"/>
<evidence type="ECO:0000256" key="11">
    <source>
        <dbReference type="PIRSR" id="PIRSR038994-2"/>
    </source>
</evidence>
<dbReference type="AlphaFoldDB" id="A0A1M5DM05"/>
<comment type="similarity">
    <text evidence="1 9">Belongs to the metallo-dependent hydrolases superfamily. NagA family.</text>
</comment>
<dbReference type="CDD" id="cd00854">
    <property type="entry name" value="NagA"/>
    <property type="match status" value="1"/>
</dbReference>
<dbReference type="Gene3D" id="2.30.40.10">
    <property type="entry name" value="Urease, subunit C, domain 1"/>
    <property type="match status" value="1"/>
</dbReference>
<dbReference type="SUPFAM" id="SSF51556">
    <property type="entry name" value="Metallo-dependent hydrolases"/>
    <property type="match status" value="1"/>
</dbReference>
<dbReference type="GO" id="GO:0008448">
    <property type="term" value="F:N-acetylglucosamine-6-phosphate deacetylase activity"/>
    <property type="evidence" value="ECO:0007669"/>
    <property type="project" value="UniProtKB-EC"/>
</dbReference>
<evidence type="ECO:0000256" key="12">
    <source>
        <dbReference type="PIRSR" id="PIRSR038994-3"/>
    </source>
</evidence>
<evidence type="ECO:0000256" key="4">
    <source>
        <dbReference type="ARBA" id="ARBA00022723"/>
    </source>
</evidence>
<keyword evidence="6 9" id="KW-0119">Carbohydrate metabolism</keyword>
<protein>
    <recommendedName>
        <fullName evidence="3">N-acetylglucosamine-6-phosphate deacetylase</fullName>
        <ecNumber evidence="2">3.5.1.25</ecNumber>
    </recommendedName>
</protein>
<feature type="binding site" evidence="12">
    <location>
        <position position="194"/>
    </location>
    <ligand>
        <name>Zn(2+)</name>
        <dbReference type="ChEBI" id="CHEBI:29105"/>
    </ligand>
</feature>
<comment type="pathway">
    <text evidence="8">Amino-sugar metabolism; N-acetylneuraminate degradation; D-fructose 6-phosphate from N-acetylneuraminate: step 4/5.</text>
</comment>
<dbReference type="InterPro" id="IPR032466">
    <property type="entry name" value="Metal_Hydrolase"/>
</dbReference>
<evidence type="ECO:0000256" key="1">
    <source>
        <dbReference type="ARBA" id="ARBA00010716"/>
    </source>
</evidence>
<dbReference type="InterPro" id="IPR011059">
    <property type="entry name" value="Metal-dep_hydrolase_composite"/>
</dbReference>
<feature type="binding site" evidence="11">
    <location>
        <position position="139"/>
    </location>
    <ligand>
        <name>substrate</name>
    </ligand>
</feature>
<organism evidence="14 15">
    <name type="scientific">Caldanaerobius fijiensis DSM 17918</name>
    <dbReference type="NCBI Taxonomy" id="1121256"/>
    <lineage>
        <taxon>Bacteria</taxon>
        <taxon>Bacillati</taxon>
        <taxon>Bacillota</taxon>
        <taxon>Clostridia</taxon>
        <taxon>Thermoanaerobacterales</taxon>
        <taxon>Thermoanaerobacteraceae</taxon>
        <taxon>Caldanaerobius</taxon>
    </lineage>
</organism>
<name>A0A1M5DM05_9THEO</name>
<feature type="binding site" evidence="12">
    <location>
        <position position="128"/>
    </location>
    <ligand>
        <name>Zn(2+)</name>
        <dbReference type="ChEBI" id="CHEBI:29105"/>
    </ligand>
</feature>
<evidence type="ECO:0000256" key="6">
    <source>
        <dbReference type="ARBA" id="ARBA00023277"/>
    </source>
</evidence>
<dbReference type="RefSeq" id="WP_073345673.1">
    <property type="nucleotide sequence ID" value="NZ_FQVH01000037.1"/>
</dbReference>
<comment type="cofactor">
    <cofactor evidence="12">
        <name>a divalent metal cation</name>
        <dbReference type="ChEBI" id="CHEBI:60240"/>
    </cofactor>
    <text evidence="12">Binds 1 divalent metal cation per subunit.</text>
</comment>
<dbReference type="SUPFAM" id="SSF51338">
    <property type="entry name" value="Composite domain of metallo-dependent hydrolases"/>
    <property type="match status" value="1"/>
</dbReference>
<accession>A0A1M5DM05</accession>
<evidence type="ECO:0000313" key="14">
    <source>
        <dbReference type="EMBL" id="SHF67990.1"/>
    </source>
</evidence>
<dbReference type="FunFam" id="3.20.20.140:FF:000004">
    <property type="entry name" value="N-acetylglucosamine-6-phosphate deacetylase"/>
    <property type="match status" value="1"/>
</dbReference>
<evidence type="ECO:0000256" key="10">
    <source>
        <dbReference type="PIRSR" id="PIRSR038994-1"/>
    </source>
</evidence>
<reference evidence="14 15" key="1">
    <citation type="submission" date="2016-11" db="EMBL/GenBank/DDBJ databases">
        <authorList>
            <person name="Jaros S."/>
            <person name="Januszkiewicz K."/>
            <person name="Wedrychowicz H."/>
        </authorList>
    </citation>
    <scope>NUCLEOTIDE SEQUENCE [LARGE SCALE GENOMIC DNA]</scope>
    <source>
        <strain evidence="14 15">DSM 17918</strain>
    </source>
</reference>
<feature type="binding site" evidence="11">
    <location>
        <begin position="218"/>
        <end position="219"/>
    </location>
    <ligand>
        <name>substrate</name>
    </ligand>
</feature>
<feature type="binding site" evidence="11">
    <location>
        <position position="226"/>
    </location>
    <ligand>
        <name>substrate</name>
    </ligand>
</feature>
<keyword evidence="5 9" id="KW-0378">Hydrolase</keyword>
<proteinExistence type="inferred from homology"/>
<dbReference type="EC" id="3.5.1.25" evidence="2"/>
<evidence type="ECO:0000256" key="8">
    <source>
        <dbReference type="ARBA" id="ARBA00060590"/>
    </source>
</evidence>
<keyword evidence="4 12" id="KW-0479">Metal-binding</keyword>
<feature type="domain" description="Amidohydrolase-related" evidence="13">
    <location>
        <begin position="49"/>
        <end position="378"/>
    </location>
</feature>
<dbReference type="Gene3D" id="3.20.20.140">
    <property type="entry name" value="Metal-dependent hydrolases"/>
    <property type="match status" value="1"/>
</dbReference>
<dbReference type="EMBL" id="FQVH01000037">
    <property type="protein sequence ID" value="SHF67990.1"/>
    <property type="molecule type" value="Genomic_DNA"/>
</dbReference>
<dbReference type="STRING" id="1121256.SAMN02746089_02372"/>
<dbReference type="GO" id="GO:0006046">
    <property type="term" value="P:N-acetylglucosamine catabolic process"/>
    <property type="evidence" value="ECO:0007669"/>
    <property type="project" value="TreeGrafter"/>
</dbReference>
<evidence type="ECO:0000256" key="3">
    <source>
        <dbReference type="ARBA" id="ARBA00018029"/>
    </source>
</evidence>
<evidence type="ECO:0000256" key="7">
    <source>
        <dbReference type="ARBA" id="ARBA00047647"/>
    </source>
</evidence>